<dbReference type="Gene3D" id="3.40.710.10">
    <property type="entry name" value="DD-peptidase/beta-lactamase superfamily"/>
    <property type="match status" value="1"/>
</dbReference>
<dbReference type="InterPro" id="IPR001264">
    <property type="entry name" value="Glyco_trans_51"/>
</dbReference>
<feature type="region of interest" description="Disordered" evidence="16">
    <location>
        <begin position="699"/>
        <end position="800"/>
    </location>
</feature>
<keyword evidence="2" id="KW-0121">Carboxypeptidase</keyword>
<evidence type="ECO:0000256" key="7">
    <source>
        <dbReference type="ARBA" id="ARBA00022801"/>
    </source>
</evidence>
<evidence type="ECO:0000256" key="1">
    <source>
        <dbReference type="ARBA" id="ARBA00022475"/>
    </source>
</evidence>
<evidence type="ECO:0000256" key="8">
    <source>
        <dbReference type="ARBA" id="ARBA00022960"/>
    </source>
</evidence>
<comment type="catalytic activity">
    <reaction evidence="15">
        <text>[GlcNAc-(1-&gt;4)-Mur2Ac(oyl-L-Ala-gamma-D-Glu-L-Lys-D-Ala-D-Ala)](n)-di-trans,octa-cis-undecaprenyl diphosphate + beta-D-GlcNAc-(1-&gt;4)-Mur2Ac(oyl-L-Ala-gamma-D-Glu-L-Lys-D-Ala-D-Ala)-di-trans,octa-cis-undecaprenyl diphosphate = [GlcNAc-(1-&gt;4)-Mur2Ac(oyl-L-Ala-gamma-D-Glu-L-Lys-D-Ala-D-Ala)](n+1)-di-trans,octa-cis-undecaprenyl diphosphate + di-trans,octa-cis-undecaprenyl diphosphate + H(+)</text>
        <dbReference type="Rhea" id="RHEA:23708"/>
        <dbReference type="Rhea" id="RHEA-COMP:9602"/>
        <dbReference type="Rhea" id="RHEA-COMP:9603"/>
        <dbReference type="ChEBI" id="CHEBI:15378"/>
        <dbReference type="ChEBI" id="CHEBI:58405"/>
        <dbReference type="ChEBI" id="CHEBI:60033"/>
        <dbReference type="ChEBI" id="CHEBI:78435"/>
        <dbReference type="EC" id="2.4.99.28"/>
    </reaction>
</comment>
<evidence type="ECO:0000256" key="16">
    <source>
        <dbReference type="SAM" id="MobiDB-lite"/>
    </source>
</evidence>
<evidence type="ECO:0000256" key="2">
    <source>
        <dbReference type="ARBA" id="ARBA00022645"/>
    </source>
</evidence>
<keyword evidence="4" id="KW-0328">Glycosyltransferase</keyword>
<keyword evidence="5" id="KW-0808">Transferase</keyword>
<evidence type="ECO:0000259" key="17">
    <source>
        <dbReference type="Pfam" id="PF00905"/>
    </source>
</evidence>
<evidence type="ECO:0000256" key="11">
    <source>
        <dbReference type="ARBA" id="ARBA00023136"/>
    </source>
</evidence>
<reference evidence="20" key="1">
    <citation type="journal article" date="2019" name="Int. J. Syst. Evol. Microbiol.">
        <title>The Global Catalogue of Microorganisms (GCM) 10K type strain sequencing project: providing services to taxonomists for standard genome sequencing and annotation.</title>
        <authorList>
            <consortium name="The Broad Institute Genomics Platform"/>
            <consortium name="The Broad Institute Genome Sequencing Center for Infectious Disease"/>
            <person name="Wu L."/>
            <person name="Ma J."/>
        </authorList>
    </citation>
    <scope>NUCLEOTIDE SEQUENCE [LARGE SCALE GENOMIC DNA]</scope>
    <source>
        <strain evidence="20">IBRC-M 10813</strain>
    </source>
</reference>
<evidence type="ECO:0000256" key="10">
    <source>
        <dbReference type="ARBA" id="ARBA00022989"/>
    </source>
</evidence>
<dbReference type="Gene3D" id="2.60.40.10">
    <property type="entry name" value="Immunoglobulins"/>
    <property type="match status" value="1"/>
</dbReference>
<evidence type="ECO:0000256" key="12">
    <source>
        <dbReference type="ARBA" id="ARBA00023268"/>
    </source>
</evidence>
<dbReference type="InterPro" id="IPR050396">
    <property type="entry name" value="Glycosyltr_51/Transpeptidase"/>
</dbReference>
<dbReference type="InterPro" id="IPR012338">
    <property type="entry name" value="Beta-lactam/transpept-like"/>
</dbReference>
<evidence type="ECO:0000256" key="5">
    <source>
        <dbReference type="ARBA" id="ARBA00022679"/>
    </source>
</evidence>
<comment type="caution">
    <text evidence="19">The sequence shown here is derived from an EMBL/GenBank/DDBJ whole genome shotgun (WGS) entry which is preliminary data.</text>
</comment>
<feature type="domain" description="Penicillin-binding protein transpeptidase" evidence="17">
    <location>
        <begin position="318"/>
        <end position="592"/>
    </location>
</feature>
<feature type="domain" description="Glycosyl transferase family 51" evidence="18">
    <location>
        <begin position="45"/>
        <end position="224"/>
    </location>
</feature>
<dbReference type="InterPro" id="IPR036950">
    <property type="entry name" value="PBP_transglycosylase"/>
</dbReference>
<gene>
    <name evidence="19" type="ORF">ACFOUO_02010</name>
</gene>
<dbReference type="PANTHER" id="PTHR32282:SF32">
    <property type="entry name" value="PENICILLIN-BINDING PROTEIN 2A"/>
    <property type="match status" value="1"/>
</dbReference>
<dbReference type="InterPro" id="IPR001460">
    <property type="entry name" value="PCN-bd_Tpept"/>
</dbReference>
<evidence type="ECO:0000256" key="3">
    <source>
        <dbReference type="ARBA" id="ARBA00022670"/>
    </source>
</evidence>
<dbReference type="SUPFAM" id="SSF56601">
    <property type="entry name" value="beta-lactamase/transpeptidase-like"/>
    <property type="match status" value="1"/>
</dbReference>
<keyword evidence="7" id="KW-0378">Hydrolase</keyword>
<sequence length="800" mass="88686">MLLVILTTLLLVAGGSSVVMLSAKSLPLDKMEEIQFASTIYDKKGKPVTRLGSNQREYVKMKDVVSRKLIEEAFVAVEDRRFYSHHGVDFKAIARALVRNVIQGRKAQGASTITMQVARNVVLENTKKTYTRKLKEIAVAWNLERDYSKNEILEAYLNYIYFGNEVQGIQMAAKIYFGKDLTKDKLEPKEAALLAGMPKAPSRYDPYRNPDKAKERRNVVLMVMAEQGIISEAEKEKYQKADLGVNRKYLKKYVKSDHYQAYKHYVMNEAEERFGIPEEELATGGYQIRTTLDAKAQRAMEKAFKNDSLFHNRKELDGGATILDPKTGGVAAIAGGREYLGRGYILRSTDPGQPGSAIKPITVYAPAVQEKEYNEYTPVKDPPGFQVGNWKPKNFQGRYYGEVPLKEVLAKSLNVATAWLLTEKVGLDTAAQYAERMGLNLEAHDKSSPAALGLGGLTKGVDTVQMAQAYSAFDNNGRMTDAHAIEKITTQDKEWEPRTEIEKNQEVLTPKTAWYLTRMMRYNVQQGTGQNAQLPDGRDVAGKTGTTQGSKRAWFVGYTREYVMAATVYNTENGQVELSGGKYPARIFRKVMAETLEGTPVSRFVNPGVEEPKPPFVLKAVDLKGAFDPGSRSIRLSWNDYSDRLQYRVERSEDGSNWTAIGQTEDGAWSDTNIEIPPPGDPFGGVRPTYTYRVIAIDTESNKEADPSNTLTVQVSPPIEEPPPPPGNEEGDEAPGDQRGDQQPGDQLGDQGGGLPGGDQQGGQGEQGGQGQQGNQGDDITIPEDQWPQRRPRPGEPGGR</sequence>
<keyword evidence="12" id="KW-0511">Multifunctional enzyme</keyword>
<keyword evidence="11" id="KW-0472">Membrane</keyword>
<name>A0ABV8JE29_9BACL</name>
<dbReference type="Proteomes" id="UP001595843">
    <property type="component" value="Unassembled WGS sequence"/>
</dbReference>
<proteinExistence type="predicted"/>
<protein>
    <submittedName>
        <fullName evidence="19">PBP1A family penicillin-binding protein</fullName>
    </submittedName>
</protein>
<evidence type="ECO:0000256" key="14">
    <source>
        <dbReference type="ARBA" id="ARBA00034000"/>
    </source>
</evidence>
<dbReference type="NCBIfam" id="TIGR02074">
    <property type="entry name" value="PBP_1a_fam"/>
    <property type="match status" value="1"/>
</dbReference>
<keyword evidence="20" id="KW-1185">Reference proteome</keyword>
<organism evidence="19 20">
    <name type="scientific">Salinithrix halophila</name>
    <dbReference type="NCBI Taxonomy" id="1485204"/>
    <lineage>
        <taxon>Bacteria</taxon>
        <taxon>Bacillati</taxon>
        <taxon>Bacillota</taxon>
        <taxon>Bacilli</taxon>
        <taxon>Bacillales</taxon>
        <taxon>Thermoactinomycetaceae</taxon>
        <taxon>Salinithrix</taxon>
    </lineage>
</organism>
<comment type="catalytic activity">
    <reaction evidence="14">
        <text>Preferential cleavage: (Ac)2-L-Lys-D-Ala-|-D-Ala. Also transpeptidation of peptidyl-alanyl moieties that are N-acyl substituents of D-alanine.</text>
        <dbReference type="EC" id="3.4.16.4"/>
    </reaction>
</comment>
<feature type="compositionally biased region" description="Gly residues" evidence="16">
    <location>
        <begin position="750"/>
        <end position="774"/>
    </location>
</feature>
<evidence type="ECO:0000256" key="4">
    <source>
        <dbReference type="ARBA" id="ARBA00022676"/>
    </source>
</evidence>
<keyword evidence="6" id="KW-0812">Transmembrane</keyword>
<keyword evidence="9" id="KW-0573">Peptidoglycan synthesis</keyword>
<dbReference type="PANTHER" id="PTHR32282">
    <property type="entry name" value="BINDING PROTEIN TRANSPEPTIDASE, PUTATIVE-RELATED"/>
    <property type="match status" value="1"/>
</dbReference>
<evidence type="ECO:0000256" key="13">
    <source>
        <dbReference type="ARBA" id="ARBA00023316"/>
    </source>
</evidence>
<evidence type="ECO:0000313" key="19">
    <source>
        <dbReference type="EMBL" id="MFC4075579.1"/>
    </source>
</evidence>
<keyword evidence="8" id="KW-0133">Cell shape</keyword>
<dbReference type="InterPro" id="IPR023346">
    <property type="entry name" value="Lysozyme-like_dom_sf"/>
</dbReference>
<accession>A0ABV8JE29</accession>
<evidence type="ECO:0000256" key="6">
    <source>
        <dbReference type="ARBA" id="ARBA00022692"/>
    </source>
</evidence>
<dbReference type="SUPFAM" id="SSF53955">
    <property type="entry name" value="Lysozyme-like"/>
    <property type="match status" value="1"/>
</dbReference>
<keyword evidence="1" id="KW-1003">Cell membrane</keyword>
<dbReference type="Pfam" id="PF00912">
    <property type="entry name" value="Transgly"/>
    <property type="match status" value="1"/>
</dbReference>
<keyword evidence="3" id="KW-0645">Protease</keyword>
<dbReference type="Pfam" id="PF00905">
    <property type="entry name" value="Transpeptidase"/>
    <property type="match status" value="1"/>
</dbReference>
<dbReference type="EMBL" id="JBHSAP010000005">
    <property type="protein sequence ID" value="MFC4075579.1"/>
    <property type="molecule type" value="Genomic_DNA"/>
</dbReference>
<keyword evidence="13" id="KW-0961">Cell wall biogenesis/degradation</keyword>
<keyword evidence="10" id="KW-1133">Transmembrane helix</keyword>
<evidence type="ECO:0000259" key="18">
    <source>
        <dbReference type="Pfam" id="PF00912"/>
    </source>
</evidence>
<dbReference type="InterPro" id="IPR013783">
    <property type="entry name" value="Ig-like_fold"/>
</dbReference>
<evidence type="ECO:0000313" key="20">
    <source>
        <dbReference type="Proteomes" id="UP001595843"/>
    </source>
</evidence>
<evidence type="ECO:0000256" key="15">
    <source>
        <dbReference type="ARBA" id="ARBA00049902"/>
    </source>
</evidence>
<evidence type="ECO:0000256" key="9">
    <source>
        <dbReference type="ARBA" id="ARBA00022984"/>
    </source>
</evidence>
<dbReference type="Gene3D" id="1.10.3810.10">
    <property type="entry name" value="Biosynthetic peptidoglycan transglycosylase-like"/>
    <property type="match status" value="1"/>
</dbReference>